<protein>
    <submittedName>
        <fullName evidence="2">Uncharacterized protein</fullName>
    </submittedName>
</protein>
<name>A0A5C3KVL5_COPMA</name>
<dbReference type="OrthoDB" id="3365698at2759"/>
<reference evidence="2 3" key="1">
    <citation type="journal article" date="2019" name="Nat. Ecol. Evol.">
        <title>Megaphylogeny resolves global patterns of mushroom evolution.</title>
        <authorList>
            <person name="Varga T."/>
            <person name="Krizsan K."/>
            <person name="Foldi C."/>
            <person name="Dima B."/>
            <person name="Sanchez-Garcia M."/>
            <person name="Sanchez-Ramirez S."/>
            <person name="Szollosi G.J."/>
            <person name="Szarkandi J.G."/>
            <person name="Papp V."/>
            <person name="Albert L."/>
            <person name="Andreopoulos W."/>
            <person name="Angelini C."/>
            <person name="Antonin V."/>
            <person name="Barry K.W."/>
            <person name="Bougher N.L."/>
            <person name="Buchanan P."/>
            <person name="Buyck B."/>
            <person name="Bense V."/>
            <person name="Catcheside P."/>
            <person name="Chovatia M."/>
            <person name="Cooper J."/>
            <person name="Damon W."/>
            <person name="Desjardin D."/>
            <person name="Finy P."/>
            <person name="Geml J."/>
            <person name="Haridas S."/>
            <person name="Hughes K."/>
            <person name="Justo A."/>
            <person name="Karasinski D."/>
            <person name="Kautmanova I."/>
            <person name="Kiss B."/>
            <person name="Kocsube S."/>
            <person name="Kotiranta H."/>
            <person name="LaButti K.M."/>
            <person name="Lechner B.E."/>
            <person name="Liimatainen K."/>
            <person name="Lipzen A."/>
            <person name="Lukacs Z."/>
            <person name="Mihaltcheva S."/>
            <person name="Morgado L.N."/>
            <person name="Niskanen T."/>
            <person name="Noordeloos M.E."/>
            <person name="Ohm R.A."/>
            <person name="Ortiz-Santana B."/>
            <person name="Ovrebo C."/>
            <person name="Racz N."/>
            <person name="Riley R."/>
            <person name="Savchenko A."/>
            <person name="Shiryaev A."/>
            <person name="Soop K."/>
            <person name="Spirin V."/>
            <person name="Szebenyi C."/>
            <person name="Tomsovsky M."/>
            <person name="Tulloss R.E."/>
            <person name="Uehling J."/>
            <person name="Grigoriev I.V."/>
            <person name="Vagvolgyi C."/>
            <person name="Papp T."/>
            <person name="Martin F.M."/>
            <person name="Miettinen O."/>
            <person name="Hibbett D.S."/>
            <person name="Nagy L.G."/>
        </authorList>
    </citation>
    <scope>NUCLEOTIDE SEQUENCE [LARGE SCALE GENOMIC DNA]</scope>
    <source>
        <strain evidence="2 3">CBS 121175</strain>
    </source>
</reference>
<dbReference type="SUPFAM" id="SSF81383">
    <property type="entry name" value="F-box domain"/>
    <property type="match status" value="1"/>
</dbReference>
<sequence>MTALPEDLTTILALYLTINHEPTELYLNQAQLQLSSQEKEIQAMQKNIKNLEQKLKGMRTASIQKALMANIDRLRRESRNLVQIRETYRSIVSPLRRYPPELIAELLSACFEKEGGTMDQEDRIAFVHLRCVCRSWREVLFTTPSFWRGLSFFLYEESPTGAYPGLPQSIDNIAKWYDRAGATLPLTM</sequence>
<keyword evidence="1" id="KW-0175">Coiled coil</keyword>
<gene>
    <name evidence="2" type="ORF">FA15DRAFT_592321</name>
</gene>
<dbReference type="InterPro" id="IPR036047">
    <property type="entry name" value="F-box-like_dom_sf"/>
</dbReference>
<organism evidence="2 3">
    <name type="scientific">Coprinopsis marcescibilis</name>
    <name type="common">Agaric fungus</name>
    <name type="synonym">Psathyrella marcescibilis</name>
    <dbReference type="NCBI Taxonomy" id="230819"/>
    <lineage>
        <taxon>Eukaryota</taxon>
        <taxon>Fungi</taxon>
        <taxon>Dikarya</taxon>
        <taxon>Basidiomycota</taxon>
        <taxon>Agaricomycotina</taxon>
        <taxon>Agaricomycetes</taxon>
        <taxon>Agaricomycetidae</taxon>
        <taxon>Agaricales</taxon>
        <taxon>Agaricineae</taxon>
        <taxon>Psathyrellaceae</taxon>
        <taxon>Coprinopsis</taxon>
    </lineage>
</organism>
<accession>A0A5C3KVL5</accession>
<dbReference type="Proteomes" id="UP000307440">
    <property type="component" value="Unassembled WGS sequence"/>
</dbReference>
<feature type="coiled-coil region" evidence="1">
    <location>
        <begin position="27"/>
        <end position="61"/>
    </location>
</feature>
<evidence type="ECO:0000313" key="2">
    <source>
        <dbReference type="EMBL" id="TFK24474.1"/>
    </source>
</evidence>
<dbReference type="EMBL" id="ML210200">
    <property type="protein sequence ID" value="TFK24474.1"/>
    <property type="molecule type" value="Genomic_DNA"/>
</dbReference>
<evidence type="ECO:0000313" key="3">
    <source>
        <dbReference type="Proteomes" id="UP000307440"/>
    </source>
</evidence>
<keyword evidence="3" id="KW-1185">Reference proteome</keyword>
<dbReference type="AlphaFoldDB" id="A0A5C3KVL5"/>
<feature type="non-terminal residue" evidence="2">
    <location>
        <position position="188"/>
    </location>
</feature>
<proteinExistence type="predicted"/>
<evidence type="ECO:0000256" key="1">
    <source>
        <dbReference type="SAM" id="Coils"/>
    </source>
</evidence>